<reference evidence="7 8" key="1">
    <citation type="submission" date="2019-12" db="EMBL/GenBank/DDBJ databases">
        <title>Full genome sequence of a Bacillus safensis strain isolated from commercially available natto in Indonesia.</title>
        <authorList>
            <person name="Yoshida M."/>
            <person name="Uomi M."/>
            <person name="Waturangi D."/>
            <person name="Ekaputri J.J."/>
            <person name="Setiamarga D.H.E."/>
        </authorList>
    </citation>
    <scope>NUCLEOTIDE SEQUENCE [LARGE SCALE GENOMIC DNA]</scope>
    <source>
        <strain evidence="7 8">IDN1</strain>
    </source>
</reference>
<feature type="transmembrane region" description="Helical" evidence="6">
    <location>
        <begin position="32"/>
        <end position="50"/>
    </location>
</feature>
<proteinExistence type="predicted"/>
<gene>
    <name evidence="7" type="ORF">BsIDN1_14800</name>
</gene>
<protein>
    <submittedName>
        <fullName evidence="7">Uncharacterized protein</fullName>
    </submittedName>
</protein>
<accession>A0A5S9M582</accession>
<dbReference type="EMBL" id="AP021906">
    <property type="protein sequence ID" value="BBP87862.1"/>
    <property type="molecule type" value="Genomic_DNA"/>
</dbReference>
<keyword evidence="5 6" id="KW-0472">Membrane</keyword>
<keyword evidence="2" id="KW-1003">Cell membrane</keyword>
<comment type="subcellular location">
    <subcellularLocation>
        <location evidence="1">Cell membrane</location>
        <topology evidence="1">Multi-pass membrane protein</topology>
    </subcellularLocation>
</comment>
<name>A0A5S9M582_BACIA</name>
<evidence type="ECO:0000256" key="2">
    <source>
        <dbReference type="ARBA" id="ARBA00022475"/>
    </source>
</evidence>
<evidence type="ECO:0000256" key="4">
    <source>
        <dbReference type="ARBA" id="ARBA00022989"/>
    </source>
</evidence>
<evidence type="ECO:0000256" key="1">
    <source>
        <dbReference type="ARBA" id="ARBA00004651"/>
    </source>
</evidence>
<dbReference type="GO" id="GO:0005886">
    <property type="term" value="C:plasma membrane"/>
    <property type="evidence" value="ECO:0007669"/>
    <property type="project" value="UniProtKB-SubCell"/>
</dbReference>
<keyword evidence="3 6" id="KW-0812">Transmembrane</keyword>
<feature type="transmembrane region" description="Helical" evidence="6">
    <location>
        <begin position="57"/>
        <end position="75"/>
    </location>
</feature>
<organism evidence="7 8">
    <name type="scientific">Bacillus safensis</name>
    <dbReference type="NCBI Taxonomy" id="561879"/>
    <lineage>
        <taxon>Bacteria</taxon>
        <taxon>Bacillati</taxon>
        <taxon>Bacillota</taxon>
        <taxon>Bacilli</taxon>
        <taxon>Bacillales</taxon>
        <taxon>Bacillaceae</taxon>
        <taxon>Bacillus</taxon>
    </lineage>
</organism>
<dbReference type="InterPro" id="IPR017039">
    <property type="entry name" value="Virul_fac_BrkB"/>
</dbReference>
<evidence type="ECO:0000256" key="3">
    <source>
        <dbReference type="ARBA" id="ARBA00022692"/>
    </source>
</evidence>
<sequence length="87" mass="9928">MLPVFGKELGLFLAELVGQSDAFLTIWTAMRWIISPLILLIVFTALYYFAPNIRLKLKFVLPGAIFFASIGWIFGEHAVLILRRRVC</sequence>
<evidence type="ECO:0000313" key="8">
    <source>
        <dbReference type="Proteomes" id="UP000464658"/>
    </source>
</evidence>
<evidence type="ECO:0000313" key="7">
    <source>
        <dbReference type="EMBL" id="BBP87862.1"/>
    </source>
</evidence>
<dbReference type="AlphaFoldDB" id="A0A5S9M582"/>
<evidence type="ECO:0000256" key="6">
    <source>
        <dbReference type="SAM" id="Phobius"/>
    </source>
</evidence>
<dbReference type="Proteomes" id="UP000464658">
    <property type="component" value="Chromosome"/>
</dbReference>
<dbReference type="Pfam" id="PF03631">
    <property type="entry name" value="Virul_fac_BrkB"/>
    <property type="match status" value="1"/>
</dbReference>
<evidence type="ECO:0000256" key="5">
    <source>
        <dbReference type="ARBA" id="ARBA00023136"/>
    </source>
</evidence>
<keyword evidence="4 6" id="KW-1133">Transmembrane helix</keyword>